<gene>
    <name evidence="1" type="ORF">HPLM_LOCUS8307</name>
</gene>
<reference evidence="1 2" key="2">
    <citation type="submission" date="2018-11" db="EMBL/GenBank/DDBJ databases">
        <authorList>
            <consortium name="Pathogen Informatics"/>
        </authorList>
    </citation>
    <scope>NUCLEOTIDE SEQUENCE [LARGE SCALE GENOMIC DNA]</scope>
    <source>
        <strain evidence="1 2">MHpl1</strain>
    </source>
</reference>
<dbReference type="AlphaFoldDB" id="A0A0N4WCQ7"/>
<evidence type="ECO:0000313" key="1">
    <source>
        <dbReference type="EMBL" id="VDO34479.1"/>
    </source>
</evidence>
<dbReference type="STRING" id="6290.A0A0N4WCQ7"/>
<dbReference type="OMA" id="QMRRTHE"/>
<dbReference type="WBParaSite" id="HPLM_0000831501-mRNA-1">
    <property type="protein sequence ID" value="HPLM_0000831501-mRNA-1"/>
    <property type="gene ID" value="HPLM_0000831501"/>
</dbReference>
<keyword evidence="2" id="KW-1185">Reference proteome</keyword>
<name>A0A0N4WCQ7_HAEPC</name>
<evidence type="ECO:0000313" key="2">
    <source>
        <dbReference type="Proteomes" id="UP000268014"/>
    </source>
</evidence>
<dbReference type="EMBL" id="UZAF01016831">
    <property type="protein sequence ID" value="VDO34479.1"/>
    <property type="molecule type" value="Genomic_DNA"/>
</dbReference>
<sequence>MPFSSQLWIPEAKQCVFIMRERGIRDGRLSPLPRSWTIIRRSYCALNTCRALHRKHALTSINVKEMGLQKVDRVLQRSQIIRPKLHEKVLLSRIGEVEGQLLSYVENLKNSMRQIKNGNENVEIPSLDTDSFLEVSEERKKLSQELGKLAPSDKVDELRHRLENLSNLSESMKKIQDKMLVKVDKQLPKEVSHSLSPRITGGEYLENLYHPGANQAKIRKEIKECNLGLKKMAEAVTTVKNTLERKIAEESRRVMLIFHLQIFHGLLSFF</sequence>
<evidence type="ECO:0000313" key="3">
    <source>
        <dbReference type="WBParaSite" id="HPLM_0000831501-mRNA-1"/>
    </source>
</evidence>
<accession>A0A0N4WCQ7</accession>
<reference evidence="3" key="1">
    <citation type="submission" date="2016-03" db="UniProtKB">
        <authorList>
            <consortium name="WormBaseParasite"/>
        </authorList>
    </citation>
    <scope>IDENTIFICATION</scope>
</reference>
<proteinExistence type="predicted"/>
<protein>
    <submittedName>
        <fullName evidence="3">Dynactin subunit 2</fullName>
    </submittedName>
</protein>
<organism evidence="3">
    <name type="scientific">Haemonchus placei</name>
    <name type="common">Barber's pole worm</name>
    <dbReference type="NCBI Taxonomy" id="6290"/>
    <lineage>
        <taxon>Eukaryota</taxon>
        <taxon>Metazoa</taxon>
        <taxon>Ecdysozoa</taxon>
        <taxon>Nematoda</taxon>
        <taxon>Chromadorea</taxon>
        <taxon>Rhabditida</taxon>
        <taxon>Rhabditina</taxon>
        <taxon>Rhabditomorpha</taxon>
        <taxon>Strongyloidea</taxon>
        <taxon>Trichostrongylidae</taxon>
        <taxon>Haemonchus</taxon>
    </lineage>
</organism>
<dbReference type="Proteomes" id="UP000268014">
    <property type="component" value="Unassembled WGS sequence"/>
</dbReference>
<dbReference type="OrthoDB" id="9445857at2759"/>